<protein>
    <submittedName>
        <fullName evidence="1">Uncharacterized protein</fullName>
    </submittedName>
</protein>
<evidence type="ECO:0000313" key="1">
    <source>
        <dbReference type="EMBL" id="EMI28706.1"/>
    </source>
</evidence>
<evidence type="ECO:0000313" key="2">
    <source>
        <dbReference type="Proteomes" id="UP000011996"/>
    </source>
</evidence>
<comment type="caution">
    <text evidence="1">The sequence shown here is derived from an EMBL/GenBank/DDBJ whole genome shotgun (WGS) entry which is preliminary data.</text>
</comment>
<dbReference type="Proteomes" id="UP000011996">
    <property type="component" value="Unassembled WGS sequence"/>
</dbReference>
<gene>
    <name evidence="1" type="ORF">RESH_00698</name>
</gene>
<sequence length="36" mass="4343">MSKFQFSEGYEWLVTNEKKLAQPFANDPLQLRRLTR</sequence>
<accession>M5SB41</accession>
<reference evidence="1 2" key="1">
    <citation type="journal article" date="2013" name="Mar. Genomics">
        <title>Expression of sulfatases in Rhodopirellula baltica and the diversity of sulfatases in the genus Rhodopirellula.</title>
        <authorList>
            <person name="Wegner C.E."/>
            <person name="Richter-Heitmann T."/>
            <person name="Klindworth A."/>
            <person name="Klockow C."/>
            <person name="Richter M."/>
            <person name="Achstetter T."/>
            <person name="Glockner F.O."/>
            <person name="Harder J."/>
        </authorList>
    </citation>
    <scope>NUCLEOTIDE SEQUENCE [LARGE SCALE GENOMIC DNA]</scope>
    <source>
        <strain evidence="1 2">SH398</strain>
    </source>
</reference>
<proteinExistence type="predicted"/>
<dbReference type="AlphaFoldDB" id="M5SB41"/>
<organism evidence="1 2">
    <name type="scientific">Rhodopirellula europaea SH398</name>
    <dbReference type="NCBI Taxonomy" id="1263868"/>
    <lineage>
        <taxon>Bacteria</taxon>
        <taxon>Pseudomonadati</taxon>
        <taxon>Planctomycetota</taxon>
        <taxon>Planctomycetia</taxon>
        <taxon>Pirellulales</taxon>
        <taxon>Pirellulaceae</taxon>
        <taxon>Rhodopirellula</taxon>
    </lineage>
</organism>
<name>M5SB41_9BACT</name>
<dbReference type="EMBL" id="ANOF01000021">
    <property type="protein sequence ID" value="EMI28706.1"/>
    <property type="molecule type" value="Genomic_DNA"/>
</dbReference>